<name>A0A835WSX2_9CHLO</name>
<feature type="region of interest" description="Disordered" evidence="5">
    <location>
        <begin position="481"/>
        <end position="516"/>
    </location>
</feature>
<comment type="caution">
    <text evidence="8">The sequence shown here is derived from an EMBL/GenBank/DDBJ whole genome shotgun (WGS) entry which is preliminary data.</text>
</comment>
<evidence type="ECO:0000256" key="2">
    <source>
        <dbReference type="ARBA" id="ARBA00022692"/>
    </source>
</evidence>
<proteinExistence type="predicted"/>
<feature type="domain" description="Polycystin cation channel PKD1/PKD2" evidence="7">
    <location>
        <begin position="1404"/>
        <end position="1478"/>
    </location>
</feature>
<dbReference type="EMBL" id="JAEHOD010000004">
    <property type="protein sequence ID" value="KAG2452809.1"/>
    <property type="molecule type" value="Genomic_DNA"/>
</dbReference>
<accession>A0A835WSX2</accession>
<evidence type="ECO:0000256" key="4">
    <source>
        <dbReference type="ARBA" id="ARBA00023136"/>
    </source>
</evidence>
<dbReference type="Proteomes" id="UP000613740">
    <property type="component" value="Unassembled WGS sequence"/>
</dbReference>
<feature type="compositionally biased region" description="Polar residues" evidence="5">
    <location>
        <begin position="491"/>
        <end position="504"/>
    </location>
</feature>
<keyword evidence="3 6" id="KW-1133">Transmembrane helix</keyword>
<evidence type="ECO:0000313" key="8">
    <source>
        <dbReference type="EMBL" id="KAG2452809.1"/>
    </source>
</evidence>
<feature type="region of interest" description="Disordered" evidence="5">
    <location>
        <begin position="1488"/>
        <end position="1517"/>
    </location>
</feature>
<feature type="transmembrane region" description="Helical" evidence="6">
    <location>
        <begin position="1294"/>
        <end position="1314"/>
    </location>
</feature>
<organism evidence="8 9">
    <name type="scientific">Chlamydomonas schloesseri</name>
    <dbReference type="NCBI Taxonomy" id="2026947"/>
    <lineage>
        <taxon>Eukaryota</taxon>
        <taxon>Viridiplantae</taxon>
        <taxon>Chlorophyta</taxon>
        <taxon>core chlorophytes</taxon>
        <taxon>Chlorophyceae</taxon>
        <taxon>CS clade</taxon>
        <taxon>Chlamydomonadales</taxon>
        <taxon>Chlamydomonadaceae</taxon>
        <taxon>Chlamydomonas</taxon>
    </lineage>
</organism>
<keyword evidence="4 6" id="KW-0472">Membrane</keyword>
<keyword evidence="2 6" id="KW-0812">Transmembrane</keyword>
<dbReference type="OrthoDB" id="540650at2759"/>
<dbReference type="GO" id="GO:0016020">
    <property type="term" value="C:membrane"/>
    <property type="evidence" value="ECO:0007669"/>
    <property type="project" value="UniProtKB-SubCell"/>
</dbReference>
<evidence type="ECO:0000256" key="1">
    <source>
        <dbReference type="ARBA" id="ARBA00004141"/>
    </source>
</evidence>
<evidence type="ECO:0000256" key="3">
    <source>
        <dbReference type="ARBA" id="ARBA00022989"/>
    </source>
</evidence>
<gene>
    <name evidence="8" type="ORF">HYH02_002157</name>
</gene>
<protein>
    <recommendedName>
        <fullName evidence="7">Polycystin cation channel PKD1/PKD2 domain-containing protein</fullName>
    </recommendedName>
</protein>
<feature type="transmembrane region" description="Helical" evidence="6">
    <location>
        <begin position="1414"/>
        <end position="1436"/>
    </location>
</feature>
<sequence length="1651" mass="167460">MRSGSGSRGTRMVPVPVEVLGTVNTSVVTPPDQPVKLTYVARDAAGNTARVERTVEVYDPCMKAAGERSTLLPDTTPPTITLLGEGQLYETDTGVSGMIHTLFVGEAFVDPGATATDLIDTYPGAPKQRVALLPHLIVVTVMAPSGARVSAVRTDAPTPGTTVGNGADTSAAGVGGSMPYIISYDVADTAGNRARTVYRRVYVACRYPEFPCPLAGGDGGNSGSGATSCSVAGICGVGAAADLSLAPAVQLLNMSAAATVPSGGSAATLVPRLELLGASTVRVRAGAPYDSCQGLGTEVCDPGANATSAAPGDLAGQVVACADRASAAGVAAPRPFVLVGLRYCGLDTRLPGRYKISFHLALGSSTEDSSGSSRSSELMSAAELVVYRTVLVEEECEAGEVGCDDGSCSSASGVCDDVLAGRLGAVAAATGVVVTEVAGTAGGASTNAATGGAASPDQGIAVASSAGLMSALAAQLAHMANTGGGGSSSSNRSYTSPDAVQQTALPPLGGENRPPQLQLRNYPLAVMAGQPVVMRRGTAYLRCAAGQVPTLQLPCEPGAIAWDPEDGNITNMVAFGGGGGSGSSNVNGYVCSQVPCSTLAGLYGVWSAAGGAATSGVSAGGGRKPRLFLLPFLHMQQPSAGSRYNSSGGNMSDPGTLSLGPRAEANQSLTLRYGELSPVNLAPCASMSSAFALPASSSATGAKVAAAGDGDGQLQAQQEEDARPCAAVANSTLEGDLTPYIVAHVEAVCSDDSGDGDDGSSSINTSDQAAITTATCSSSCSVEQLSSGACPPGTYRVLYQVESAGGPVGVAPTALQLLVAIEEARVTQLNDLTFVPWAEQLQPLQREAAAAEAAVATNRTAVELLASAIQQLGSSSAGDDGVIYMGALDGGSSSSDGMLRIFASMSAALSALGLLPSTIQQIRFGMGAAADIDRNSAAAVLELGPAEQQRLGLMTASSNTTPVYALRVASVSVVTVSAAFRSSPLARLLPAAAADKRAATMAASPQHRRSTQQQAISSAFPACGVLAPTLPEAFNPATNTTTDLAASGGIAFLSTITSACITPPLGWAEYLAAQVAGAAEDMVRAAAQAAAAAETAAALAAEQSARFEGRDAEYERMIQHWANEATAAATAAEARAAAALEVVARILQAADVYDTSAAAVNSLMQVRRTAQELNDLSHNSQAVLHDHGLPMLMCSRLTDSSLLLSSARPGCARQSTQQALEAAAPNASAGAAAGPAVSEVVSGGGLGGIGIDPLFGRKSGMFQPNLNASDYYNTSEEGSLGGVSFRNNVLRLCYEAAICGLMAAAVGLFFTYAIHLSSKDSFTAGGNVYDADAFTPARYFLIKRQDTQQAPAATPGAAAFVGTNTTANTTAATTPGGAAPAPGEAGRWRLPADTAPWEALGAEFGRVYNMHQAVVLYSFLQALVLALLLLRLLHALSFQPRLAVISRTLSCALPDLVHLFAVATVVIIMMAMALVLTFVLGADTGAVPSGQQPRQPSAHKSLPAAADGSGSSHHSDDDWATPLLLPFEKLRRRLGRHGAGNQIDGDAHQAATASGAGGRRRPQRSQATSPPGAMAAAAAAVKLRSRTCGTLNMMGVKGGGDGAAIDVNDMAAGAQIIRPRCFSSSQRWERKIWGPADVASLTQQVLYGQIR</sequence>
<feature type="transmembrane region" description="Helical" evidence="6">
    <location>
        <begin position="1456"/>
        <end position="1480"/>
    </location>
</feature>
<comment type="subcellular location">
    <subcellularLocation>
        <location evidence="1">Membrane</location>
        <topology evidence="1">Multi-pass membrane protein</topology>
    </subcellularLocation>
</comment>
<evidence type="ECO:0000256" key="6">
    <source>
        <dbReference type="SAM" id="Phobius"/>
    </source>
</evidence>
<evidence type="ECO:0000313" key="9">
    <source>
        <dbReference type="Proteomes" id="UP000613740"/>
    </source>
</evidence>
<evidence type="ECO:0000256" key="5">
    <source>
        <dbReference type="SAM" id="MobiDB-lite"/>
    </source>
</evidence>
<feature type="region of interest" description="Disordered" evidence="5">
    <location>
        <begin position="1537"/>
        <end position="1572"/>
    </location>
</feature>
<keyword evidence="9" id="KW-1185">Reference proteome</keyword>
<evidence type="ECO:0000259" key="7">
    <source>
        <dbReference type="Pfam" id="PF08016"/>
    </source>
</evidence>
<dbReference type="InterPro" id="IPR013122">
    <property type="entry name" value="PKD1_2_channel"/>
</dbReference>
<dbReference type="Pfam" id="PF08016">
    <property type="entry name" value="PKD_channel"/>
    <property type="match status" value="1"/>
</dbReference>
<reference evidence="8" key="1">
    <citation type="journal article" date="2020" name="bioRxiv">
        <title>Comparative genomics of Chlamydomonas.</title>
        <authorList>
            <person name="Craig R.J."/>
            <person name="Hasan A.R."/>
            <person name="Ness R.W."/>
            <person name="Keightley P.D."/>
        </authorList>
    </citation>
    <scope>NUCLEOTIDE SEQUENCE</scope>
    <source>
        <strain evidence="8">CCAP 11/173</strain>
    </source>
</reference>